<comment type="caution">
    <text evidence="1">The sequence shown here is derived from an EMBL/GenBank/DDBJ whole genome shotgun (WGS) entry which is preliminary data.</text>
</comment>
<evidence type="ECO:0000313" key="1">
    <source>
        <dbReference type="EMBL" id="CAH1776149.1"/>
    </source>
</evidence>
<reference evidence="1" key="1">
    <citation type="submission" date="2022-03" db="EMBL/GenBank/DDBJ databases">
        <authorList>
            <person name="Martin C."/>
        </authorList>
    </citation>
    <scope>NUCLEOTIDE SEQUENCE</scope>
</reference>
<organism evidence="1 2">
    <name type="scientific">Owenia fusiformis</name>
    <name type="common">Polychaete worm</name>
    <dbReference type="NCBI Taxonomy" id="6347"/>
    <lineage>
        <taxon>Eukaryota</taxon>
        <taxon>Metazoa</taxon>
        <taxon>Spiralia</taxon>
        <taxon>Lophotrochozoa</taxon>
        <taxon>Annelida</taxon>
        <taxon>Polychaeta</taxon>
        <taxon>Sedentaria</taxon>
        <taxon>Canalipalpata</taxon>
        <taxon>Sabellida</taxon>
        <taxon>Oweniida</taxon>
        <taxon>Oweniidae</taxon>
        <taxon>Owenia</taxon>
    </lineage>
</organism>
<dbReference type="AlphaFoldDB" id="A0A8S4N4R1"/>
<protein>
    <submittedName>
        <fullName evidence="1">Uncharacterized protein</fullName>
    </submittedName>
</protein>
<accession>A0A8S4N4R1</accession>
<dbReference type="EMBL" id="CAIIXF020000001">
    <property type="protein sequence ID" value="CAH1776149.1"/>
    <property type="molecule type" value="Genomic_DNA"/>
</dbReference>
<feature type="non-terminal residue" evidence="1">
    <location>
        <position position="100"/>
    </location>
</feature>
<keyword evidence="2" id="KW-1185">Reference proteome</keyword>
<dbReference type="Proteomes" id="UP000749559">
    <property type="component" value="Unassembled WGS sequence"/>
</dbReference>
<proteinExistence type="predicted"/>
<gene>
    <name evidence="1" type="ORF">OFUS_LOCUS3354</name>
</gene>
<sequence>MCQDVFPNKCLESRIGVTTCHKCHFLDTNIFYKHHPKKKVERLQQYVTTSGGDITLNRLLCFPKATIILKNILEVQLTRGRFLPPPPLLYKTAEQLELWP</sequence>
<name>A0A8S4N4R1_OWEFU</name>
<evidence type="ECO:0000313" key="2">
    <source>
        <dbReference type="Proteomes" id="UP000749559"/>
    </source>
</evidence>